<dbReference type="GeneID" id="66075309"/>
<keyword evidence="4" id="KW-0159">Chromosome partition</keyword>
<evidence type="ECO:0000256" key="3">
    <source>
        <dbReference type="ARBA" id="ARBA00022801"/>
    </source>
</evidence>
<evidence type="ECO:0000256" key="5">
    <source>
        <dbReference type="SAM" id="MobiDB-lite"/>
    </source>
</evidence>
<dbReference type="PANTHER" id="PTHR12792:SF0">
    <property type="entry name" value="SEPARIN"/>
    <property type="match status" value="1"/>
</dbReference>
<evidence type="ECO:0000256" key="4">
    <source>
        <dbReference type="ARBA" id="ARBA00022829"/>
    </source>
</evidence>
<feature type="compositionally biased region" description="Polar residues" evidence="5">
    <location>
        <begin position="1140"/>
        <end position="1156"/>
    </location>
</feature>
<dbReference type="GO" id="GO:0044732">
    <property type="term" value="C:mitotic spindle pole body"/>
    <property type="evidence" value="ECO:0007669"/>
    <property type="project" value="TreeGrafter"/>
</dbReference>
<dbReference type="GO" id="GO:0006508">
    <property type="term" value="P:proteolysis"/>
    <property type="evidence" value="ECO:0007669"/>
    <property type="project" value="InterPro"/>
</dbReference>
<gene>
    <name evidence="7" type="ORF">E1B28_006233</name>
</gene>
<dbReference type="Proteomes" id="UP001049176">
    <property type="component" value="Chromosome 3"/>
</dbReference>
<dbReference type="InterPro" id="IPR030397">
    <property type="entry name" value="SEPARIN_core_dom"/>
</dbReference>
<organism evidence="7 8">
    <name type="scientific">Marasmius oreades</name>
    <name type="common">fairy-ring Marasmius</name>
    <dbReference type="NCBI Taxonomy" id="181124"/>
    <lineage>
        <taxon>Eukaryota</taxon>
        <taxon>Fungi</taxon>
        <taxon>Dikarya</taxon>
        <taxon>Basidiomycota</taxon>
        <taxon>Agaricomycotina</taxon>
        <taxon>Agaricomycetes</taxon>
        <taxon>Agaricomycetidae</taxon>
        <taxon>Agaricales</taxon>
        <taxon>Marasmiineae</taxon>
        <taxon>Marasmiaceae</taxon>
        <taxon>Marasmius</taxon>
    </lineage>
</organism>
<feature type="compositionally biased region" description="Polar residues" evidence="5">
    <location>
        <begin position="53"/>
        <end position="70"/>
    </location>
</feature>
<dbReference type="Gene3D" id="1.25.40.10">
    <property type="entry name" value="Tetratricopeptide repeat domain"/>
    <property type="match status" value="2"/>
</dbReference>
<feature type="region of interest" description="Disordered" evidence="5">
    <location>
        <begin position="898"/>
        <end position="921"/>
    </location>
</feature>
<sequence>MPPIITSRRNVARNATTSTNLKTRTTVDRLAEQLTTDLVLSKNVKGKQKAASALSQEEQRANSMRSVNSASQHLSTLFQSGWRHSQEKSTHKSSVLNDALQSASKAMNHLRNLRKLKFCDLDVERAAMSVLAKLVALEMYEPALQIMHDAYPYVCEISRGSTNRRPFEPTKVDRPSNAMLSIPIPAKPPTDITILNLISIYLFNSIAILSYYSNTGQPLKHTALSFETFSNSLLNSSTLLKWIPLFSDLPVKQLDSILTKSYSLLTKLVPSSLKHNSSALVFRVRMYAINCLAYTSQGVIDKPDSFWGQCHKFTSIYAKCEAAGSSQAESFVLTSLAEVVRIAKGRSDRNDFMSGDGFISFCETWTSFANRSGDLESLDRIGCLMKNALMPSSKEIRPSEVGDYQERDRKQLAVDGMRLCNTLAQLSALLNTSEPGLTEEVISRIRVCSVTIEKSTLVDILVCPLDGSDKEMQRVLGKVQRALEKCRRAAIKLLETSRLSCGEYIEVIHKFIEVVVEVMELALKRNPLPDYFSQALDTLFTLARITLSISDPRTYTSAYDYLDKAVTILNVASECSQPLDVSTYMRCTSGAFHNLAGTLYQAGRYGSAIPYLRESCRLGVKAAELHGKCEQNANKDAWKQLEEQLWRRWQLLALCYTKIGDRRASFCALRSCIETFPFQASSFSDRVDKDGLSTLFDMSPSLKDLADIVDRLTHMGTCDLLLPAQEVSLRSIAVRELSIRGALIERQLDSLEAYSHKEVIASVSSELLKDALDIYKESSMPIRSVRVYVRALSFAYYRGAEHVSFLGTLDDIGVIVQKVLAVELDLGRDQGLAPFLAGYQAMAHLWLGLHTHRTADPTQSALIGIHVEKACGVLHSQVLLPVQTTNSLAMKAGKGVSVRQPKVSRSRTKAPTTPKPRGPDLQVNGLKLDINGIHSTTLDYPLKLVEVLQLSSHVLGIMALNFLKIRVLDTLRKISKQHLGTASDAFILASSDLGYEYLLLGKFTRAKNIFELTQTTVRNGGCSDFASSILLLRFAELCALNDDVTQSLELYSRAQVIASHLMEEKQSSFQKLQARIVRLELAAMASNLLATFHFVKNDHSNSLRSLLNSLRLWNRAFDSLVRLQPPPAAVHRRPEDSDPFETSSTSNTFSLVTPQTSDESKKPFVRRTSLSGLEWRIGQGLLHTIFGLGQAYLLRGSSRESQYFAEQARNLAESLNATAFICRATTRLEELRMQVGQLKELNGLDQFDAHPSHGLSIDVAEIYRLRGDFEQRSARIEDAQRHYGAALQVLEESDQVFGKFDLELGSRHSIGSSHGTDLLTPALLIRVLREHIWVLRGEEGEQFDVLLNKFLAIPPTLQSQTEKDALLARLTLHDVYRRSRVDMFLSSIGETTVALPMGTSSTFLASLPPSFQEIMRSLENSEKLFWSQLAAHGQSGYVPDIRTAISSIVLIRTFQASLGRSEPSSSVLITGLLDAIAAITLRREMLEVIHNKYPTPTPLDDLCWPSIKSDGSLAYPPQRCKDTPDVSDEQDGYQDVGGEDLYLRGYWNSVRERYHSAALDSETLSSPVVAELPPHWTVVHITITDDKSTLFISRQRGGGRSTDHPLMFCIPLKGRREGPGEDENQQLTFEDAMEEFNDIIRLNNETTKTAASIRENQVARAVWWKERGALDTRLQQLLENIEFCWLGAFKTILNKSSHLSEEGISSLRIQFDGVFQQGLRLQDKKTKEKALGHTKVPSESRGPNRVTLDDALVECFSTLSSQCRDEELEDLVYFILDLYQFHGVPVAIAEIDIDQVVVDLRSVLEDHATKFKSASNGLPSRKGAFGHTRSTQNGGDEHLFLVLDKNVQGLPWESIPILRGRSISRVPCMSFLLDRLHFPRWRQERESITTSPAVDQAVVDPRNGYYILNPSGDLTRTEERFKPWVKEMESIGWQGICGRQPSELEVLRALEQHDVVVYFGHGGAEQYVRSHKIRNLRKCAAVMLWGCSSGFLRDMGDFDRVGTPLNYMLAGCPTLVANLWDVTDKDLDTFSQEVFDKLKMNAAHVRECGKESGRAPKTSLMTAVAESRNVCKLRYLTGAAPVVYGIPFYL</sequence>
<feature type="region of interest" description="Disordered" evidence="5">
    <location>
        <begin position="1515"/>
        <end position="1534"/>
    </location>
</feature>
<dbReference type="SUPFAM" id="SSF48452">
    <property type="entry name" value="TPR-like"/>
    <property type="match status" value="1"/>
</dbReference>
<comment type="catalytic activity">
    <reaction evidence="1">
        <text>All bonds known to be hydrolyzed by this endopeptidase have arginine in P1 and an acidic residue in P4. P6 is often occupied by an acidic residue or by a hydroxy-amino-acid residue, the phosphorylation of which enhances cleavage.</text>
        <dbReference type="EC" id="3.4.22.49"/>
    </reaction>
</comment>
<evidence type="ECO:0000313" key="8">
    <source>
        <dbReference type="Proteomes" id="UP001049176"/>
    </source>
</evidence>
<dbReference type="InterPro" id="IPR011990">
    <property type="entry name" value="TPR-like_helical_dom_sf"/>
</dbReference>
<evidence type="ECO:0000259" key="6">
    <source>
        <dbReference type="PROSITE" id="PS51700"/>
    </source>
</evidence>
<dbReference type="Pfam" id="PF03568">
    <property type="entry name" value="Separin_C"/>
    <property type="match status" value="1"/>
</dbReference>
<dbReference type="GO" id="GO:0004197">
    <property type="term" value="F:cysteine-type endopeptidase activity"/>
    <property type="evidence" value="ECO:0007669"/>
    <property type="project" value="InterPro"/>
</dbReference>
<dbReference type="EMBL" id="CM032183">
    <property type="protein sequence ID" value="KAG7095494.1"/>
    <property type="molecule type" value="Genomic_DNA"/>
</dbReference>
<feature type="region of interest" description="Disordered" evidence="5">
    <location>
        <begin position="1128"/>
        <end position="1156"/>
    </location>
</feature>
<reference evidence="7" key="1">
    <citation type="journal article" date="2021" name="Genome Biol. Evol.">
        <title>The assembled and annotated genome of the fairy-ring fungus Marasmius oreades.</title>
        <authorList>
            <person name="Hiltunen M."/>
            <person name="Ament-Velasquez S.L."/>
            <person name="Johannesson H."/>
        </authorList>
    </citation>
    <scope>NUCLEOTIDE SEQUENCE</scope>
    <source>
        <strain evidence="7">03SP1</strain>
    </source>
</reference>
<feature type="region of interest" description="Disordered" evidence="5">
    <location>
        <begin position="48"/>
        <end position="70"/>
    </location>
</feature>
<dbReference type="GO" id="GO:0072686">
    <property type="term" value="C:mitotic spindle"/>
    <property type="evidence" value="ECO:0007669"/>
    <property type="project" value="TreeGrafter"/>
</dbReference>
<dbReference type="RefSeq" id="XP_043011964.1">
    <property type="nucleotide sequence ID" value="XM_043150874.1"/>
</dbReference>
<evidence type="ECO:0000313" key="7">
    <source>
        <dbReference type="EMBL" id="KAG7095494.1"/>
    </source>
</evidence>
<dbReference type="InterPro" id="IPR005314">
    <property type="entry name" value="Peptidase_C50"/>
</dbReference>
<evidence type="ECO:0000256" key="1">
    <source>
        <dbReference type="ARBA" id="ARBA00000451"/>
    </source>
</evidence>
<dbReference type="KEGG" id="more:E1B28_006233"/>
<dbReference type="GO" id="GO:0005737">
    <property type="term" value="C:cytoplasm"/>
    <property type="evidence" value="ECO:0007669"/>
    <property type="project" value="TreeGrafter"/>
</dbReference>
<dbReference type="EC" id="3.4.22.49" evidence="2"/>
<accession>A0A9P7UWC5</accession>
<name>A0A9P7UWC5_9AGAR</name>
<dbReference type="PROSITE" id="PS51700">
    <property type="entry name" value="SEPARIN"/>
    <property type="match status" value="1"/>
</dbReference>
<dbReference type="OrthoDB" id="10255632at2759"/>
<dbReference type="GO" id="GO:0051307">
    <property type="term" value="P:meiotic chromosome separation"/>
    <property type="evidence" value="ECO:0007669"/>
    <property type="project" value="TreeGrafter"/>
</dbReference>
<protein>
    <recommendedName>
        <fullName evidence="2">separase</fullName>
        <ecNumber evidence="2">3.4.22.49</ecNumber>
    </recommendedName>
</protein>
<feature type="domain" description="Peptidase C50" evidence="6">
    <location>
        <begin position="1901"/>
        <end position="1998"/>
    </location>
</feature>
<proteinExistence type="predicted"/>
<dbReference type="GO" id="GO:0005634">
    <property type="term" value="C:nucleus"/>
    <property type="evidence" value="ECO:0007669"/>
    <property type="project" value="InterPro"/>
</dbReference>
<evidence type="ECO:0000256" key="2">
    <source>
        <dbReference type="ARBA" id="ARBA00012489"/>
    </source>
</evidence>
<keyword evidence="8" id="KW-1185">Reference proteome</keyword>
<dbReference type="PANTHER" id="PTHR12792">
    <property type="entry name" value="EXTRA SPINDLE POLES 1-RELATED"/>
    <property type="match status" value="1"/>
</dbReference>
<keyword evidence="3" id="KW-0378">Hydrolase</keyword>
<comment type="caution">
    <text evidence="7">The sequence shown here is derived from an EMBL/GenBank/DDBJ whole genome shotgun (WGS) entry which is preliminary data.</text>
</comment>